<evidence type="ECO:0000313" key="3">
    <source>
        <dbReference type="Proteomes" id="UP000033966"/>
    </source>
</evidence>
<dbReference type="EMBL" id="LCKF01000022">
    <property type="protein sequence ID" value="KKT90931.1"/>
    <property type="molecule type" value="Genomic_DNA"/>
</dbReference>
<reference evidence="2 3" key="1">
    <citation type="journal article" date="2015" name="Nature">
        <title>rRNA introns, odd ribosomes, and small enigmatic genomes across a large radiation of phyla.</title>
        <authorList>
            <person name="Brown C.T."/>
            <person name="Hug L.A."/>
            <person name="Thomas B.C."/>
            <person name="Sharon I."/>
            <person name="Castelle C.J."/>
            <person name="Singh A."/>
            <person name="Wilkins M.J."/>
            <person name="Williams K.H."/>
            <person name="Banfield J.F."/>
        </authorList>
    </citation>
    <scope>NUCLEOTIDE SEQUENCE [LARGE SCALE GENOMIC DNA]</scope>
</reference>
<comment type="similarity">
    <text evidence="1">Belongs to the UPF0235 family.</text>
</comment>
<dbReference type="Proteomes" id="UP000033966">
    <property type="component" value="Unassembled WGS sequence"/>
</dbReference>
<protein>
    <recommendedName>
        <fullName evidence="4">YggU family protein</fullName>
    </recommendedName>
</protein>
<dbReference type="InterPro" id="IPR003746">
    <property type="entry name" value="DUF167"/>
</dbReference>
<gene>
    <name evidence="2" type="ORF">UW92_C0022G0012</name>
</gene>
<evidence type="ECO:0008006" key="4">
    <source>
        <dbReference type="Google" id="ProtNLM"/>
    </source>
</evidence>
<dbReference type="AlphaFoldDB" id="A0A0G1L4N8"/>
<organism evidence="2 3">
    <name type="scientific">Candidatus Jorgensenbacteria bacterium GW2011_GWA2_45_13</name>
    <dbReference type="NCBI Taxonomy" id="1618662"/>
    <lineage>
        <taxon>Bacteria</taxon>
        <taxon>Candidatus Joergenseniibacteriota</taxon>
    </lineage>
</organism>
<proteinExistence type="inferred from homology"/>
<dbReference type="Pfam" id="PF02594">
    <property type="entry name" value="DUF167"/>
    <property type="match status" value="1"/>
</dbReference>
<sequence length="71" mass="8170">MKIFVSVKPNARREEVQKVDDAHFVVRANAPAKEGRANKRVEELLAEYFDVPKMSVWLVGGRKFLTKQKIV</sequence>
<dbReference type="SUPFAM" id="SSF69786">
    <property type="entry name" value="YggU-like"/>
    <property type="match status" value="1"/>
</dbReference>
<evidence type="ECO:0000256" key="1">
    <source>
        <dbReference type="ARBA" id="ARBA00010364"/>
    </source>
</evidence>
<accession>A0A0G1L4N8</accession>
<comment type="caution">
    <text evidence="2">The sequence shown here is derived from an EMBL/GenBank/DDBJ whole genome shotgun (WGS) entry which is preliminary data.</text>
</comment>
<evidence type="ECO:0000313" key="2">
    <source>
        <dbReference type="EMBL" id="KKT90931.1"/>
    </source>
</evidence>
<dbReference type="Gene3D" id="3.30.1200.10">
    <property type="entry name" value="YggU-like"/>
    <property type="match status" value="1"/>
</dbReference>
<dbReference type="SMART" id="SM01152">
    <property type="entry name" value="DUF167"/>
    <property type="match status" value="1"/>
</dbReference>
<dbReference type="InterPro" id="IPR036591">
    <property type="entry name" value="YggU-like_sf"/>
</dbReference>
<dbReference type="NCBIfam" id="TIGR00251">
    <property type="entry name" value="DUF167 family protein"/>
    <property type="match status" value="1"/>
</dbReference>
<name>A0A0G1L4N8_9BACT</name>